<dbReference type="EMBL" id="CM024802">
    <property type="protein sequence ID" value="KAG8011562.1"/>
    <property type="molecule type" value="Genomic_DNA"/>
</dbReference>
<proteinExistence type="predicted"/>
<keyword evidence="2" id="KW-1185">Reference proteome</keyword>
<name>A0ACB7FBJ1_NIBAL</name>
<reference evidence="1" key="1">
    <citation type="submission" date="2020-04" db="EMBL/GenBank/DDBJ databases">
        <title>A chromosome-scale assembly and high-density genetic map of the yellow drum (Nibea albiflora) genome.</title>
        <authorList>
            <person name="Xu D."/>
            <person name="Zhang W."/>
            <person name="Chen R."/>
            <person name="Tan P."/>
            <person name="Wang L."/>
            <person name="Song H."/>
            <person name="Tian L."/>
            <person name="Zhu Q."/>
            <person name="Wang B."/>
        </authorList>
    </citation>
    <scope>NUCLEOTIDE SEQUENCE</scope>
    <source>
        <strain evidence="1">ZJHYS-2018</strain>
    </source>
</reference>
<protein>
    <submittedName>
        <fullName evidence="1">Transmembrane protein INAFM2</fullName>
    </submittedName>
</protein>
<gene>
    <name evidence="1" type="primary">INAFM2</name>
    <name evidence="1" type="ORF">GBF38_006467</name>
</gene>
<comment type="caution">
    <text evidence="1">The sequence shown here is derived from an EMBL/GenBank/DDBJ whole genome shotgun (WGS) entry which is preliminary data.</text>
</comment>
<keyword evidence="1" id="KW-0812">Transmembrane</keyword>
<dbReference type="Proteomes" id="UP000805704">
    <property type="component" value="Chromosome 14"/>
</dbReference>
<organism evidence="1 2">
    <name type="scientific">Nibea albiflora</name>
    <name type="common">Yellow drum</name>
    <name type="synonym">Corvina albiflora</name>
    <dbReference type="NCBI Taxonomy" id="240163"/>
    <lineage>
        <taxon>Eukaryota</taxon>
        <taxon>Metazoa</taxon>
        <taxon>Chordata</taxon>
        <taxon>Craniata</taxon>
        <taxon>Vertebrata</taxon>
        <taxon>Euteleostomi</taxon>
        <taxon>Actinopterygii</taxon>
        <taxon>Neopterygii</taxon>
        <taxon>Teleostei</taxon>
        <taxon>Neoteleostei</taxon>
        <taxon>Acanthomorphata</taxon>
        <taxon>Eupercaria</taxon>
        <taxon>Sciaenidae</taxon>
        <taxon>Nibea</taxon>
    </lineage>
</organism>
<keyword evidence="1" id="KW-0472">Membrane</keyword>
<evidence type="ECO:0000313" key="2">
    <source>
        <dbReference type="Proteomes" id="UP000805704"/>
    </source>
</evidence>
<sequence>MRDPRSWTPTFGAAERRKPATYTGEKKARLVAKAKQRWVRVVTVSVYVLSVSLAAVILAVYYSLIWKPGPTRIGTGDPVTATSRTEMNLTQTGPKSSAGPTEPPQAEQGFTSPALIPAVTAEDPSNLPTPRDQEADCSGSGTQELSDGERVQRSGSSPGS</sequence>
<evidence type="ECO:0000313" key="1">
    <source>
        <dbReference type="EMBL" id="KAG8011562.1"/>
    </source>
</evidence>
<accession>A0ACB7FBJ1</accession>